<reference evidence="1" key="1">
    <citation type="journal article" date="2014" name="Front. Microbiol.">
        <title>High frequency of phylogenetically diverse reductive dehalogenase-homologous genes in deep subseafloor sedimentary metagenomes.</title>
        <authorList>
            <person name="Kawai M."/>
            <person name="Futagami T."/>
            <person name="Toyoda A."/>
            <person name="Takaki Y."/>
            <person name="Nishi S."/>
            <person name="Hori S."/>
            <person name="Arai W."/>
            <person name="Tsubouchi T."/>
            <person name="Morono Y."/>
            <person name="Uchiyama I."/>
            <person name="Ito T."/>
            <person name="Fujiyama A."/>
            <person name="Inagaki F."/>
            <person name="Takami H."/>
        </authorList>
    </citation>
    <scope>NUCLEOTIDE SEQUENCE</scope>
    <source>
        <strain evidence="1">Expedition CK06-06</strain>
    </source>
</reference>
<accession>X1N8I3</accession>
<dbReference type="AlphaFoldDB" id="X1N8I3"/>
<proteinExistence type="predicted"/>
<feature type="non-terminal residue" evidence="1">
    <location>
        <position position="43"/>
    </location>
</feature>
<sequence>MINHRLHKSMTKGIRKMIISAVLACMCLTISFAEPAPTSQSER</sequence>
<gene>
    <name evidence="1" type="ORF">S06H3_40741</name>
</gene>
<protein>
    <submittedName>
        <fullName evidence="1">Uncharacterized protein</fullName>
    </submittedName>
</protein>
<comment type="caution">
    <text evidence="1">The sequence shown here is derived from an EMBL/GenBank/DDBJ whole genome shotgun (WGS) entry which is preliminary data.</text>
</comment>
<dbReference type="EMBL" id="BARV01025034">
    <property type="protein sequence ID" value="GAI39913.1"/>
    <property type="molecule type" value="Genomic_DNA"/>
</dbReference>
<organism evidence="1">
    <name type="scientific">marine sediment metagenome</name>
    <dbReference type="NCBI Taxonomy" id="412755"/>
    <lineage>
        <taxon>unclassified sequences</taxon>
        <taxon>metagenomes</taxon>
        <taxon>ecological metagenomes</taxon>
    </lineage>
</organism>
<evidence type="ECO:0000313" key="1">
    <source>
        <dbReference type="EMBL" id="GAI39913.1"/>
    </source>
</evidence>
<name>X1N8I3_9ZZZZ</name>